<feature type="transmembrane region" description="Helical" evidence="7">
    <location>
        <begin position="77"/>
        <end position="94"/>
    </location>
</feature>
<evidence type="ECO:0000256" key="1">
    <source>
        <dbReference type="ARBA" id="ARBA00004651"/>
    </source>
</evidence>
<evidence type="ECO:0000256" key="2">
    <source>
        <dbReference type="ARBA" id="ARBA00009298"/>
    </source>
</evidence>
<comment type="subcellular location">
    <subcellularLocation>
        <location evidence="1">Cell membrane</location>
        <topology evidence="1">Multi-pass membrane protein</topology>
    </subcellularLocation>
</comment>
<gene>
    <name evidence="9" type="ORF">ACFFHF_11985</name>
</gene>
<dbReference type="RefSeq" id="WP_160549927.1">
    <property type="nucleotide sequence ID" value="NZ_JBHLUU010000068.1"/>
</dbReference>
<protein>
    <submittedName>
        <fullName evidence="9">MgtC/SapB family protein</fullName>
    </submittedName>
</protein>
<dbReference type="Pfam" id="PF02308">
    <property type="entry name" value="MgtC"/>
    <property type="match status" value="1"/>
</dbReference>
<evidence type="ECO:0000256" key="5">
    <source>
        <dbReference type="ARBA" id="ARBA00022989"/>
    </source>
</evidence>
<comment type="caution">
    <text evidence="9">The sequence shown here is derived from an EMBL/GenBank/DDBJ whole genome shotgun (WGS) entry which is preliminary data.</text>
</comment>
<accession>A0ABV6KRK6</accession>
<dbReference type="Proteomes" id="UP001589738">
    <property type="component" value="Unassembled WGS sequence"/>
</dbReference>
<dbReference type="PRINTS" id="PR01837">
    <property type="entry name" value="MGTCSAPBPROT"/>
</dbReference>
<evidence type="ECO:0000313" key="9">
    <source>
        <dbReference type="EMBL" id="MFC0475959.1"/>
    </source>
</evidence>
<evidence type="ECO:0000256" key="3">
    <source>
        <dbReference type="ARBA" id="ARBA00022475"/>
    </source>
</evidence>
<feature type="transmembrane region" description="Helical" evidence="7">
    <location>
        <begin position="101"/>
        <end position="122"/>
    </location>
</feature>
<feature type="transmembrane region" description="Helical" evidence="7">
    <location>
        <begin position="42"/>
        <end position="65"/>
    </location>
</feature>
<feature type="domain" description="MgtC/SapB/SrpB/YhiD N-terminal" evidence="8">
    <location>
        <begin position="17"/>
        <end position="141"/>
    </location>
</feature>
<evidence type="ECO:0000259" key="8">
    <source>
        <dbReference type="Pfam" id="PF02308"/>
    </source>
</evidence>
<feature type="transmembrane region" description="Helical" evidence="7">
    <location>
        <begin position="128"/>
        <end position="146"/>
    </location>
</feature>
<reference evidence="9 10" key="1">
    <citation type="submission" date="2024-09" db="EMBL/GenBank/DDBJ databases">
        <authorList>
            <person name="Sun Q."/>
            <person name="Mori K."/>
        </authorList>
    </citation>
    <scope>NUCLEOTIDE SEQUENCE [LARGE SCALE GENOMIC DNA]</scope>
    <source>
        <strain evidence="9 10">CGMCC 1.9126</strain>
    </source>
</reference>
<dbReference type="InterPro" id="IPR003416">
    <property type="entry name" value="MgtC/SapB/SrpB/YhiD_fam"/>
</dbReference>
<dbReference type="PANTHER" id="PTHR33778">
    <property type="entry name" value="PROTEIN MGTC"/>
    <property type="match status" value="1"/>
</dbReference>
<keyword evidence="5 7" id="KW-1133">Transmembrane helix</keyword>
<keyword evidence="4 7" id="KW-0812">Transmembrane</keyword>
<dbReference type="PANTHER" id="PTHR33778:SF4">
    <property type="entry name" value="PROTEIN SAPB"/>
    <property type="match status" value="1"/>
</dbReference>
<evidence type="ECO:0000256" key="7">
    <source>
        <dbReference type="SAM" id="Phobius"/>
    </source>
</evidence>
<organism evidence="9 10">
    <name type="scientific">Robertmurraya beringensis</name>
    <dbReference type="NCBI Taxonomy" id="641660"/>
    <lineage>
        <taxon>Bacteria</taxon>
        <taxon>Bacillati</taxon>
        <taxon>Bacillota</taxon>
        <taxon>Bacilli</taxon>
        <taxon>Bacillales</taxon>
        <taxon>Bacillaceae</taxon>
        <taxon>Robertmurraya</taxon>
    </lineage>
</organism>
<comment type="similarity">
    <text evidence="2">Belongs to the MgtC/SapB family.</text>
</comment>
<keyword evidence="3" id="KW-1003">Cell membrane</keyword>
<sequence length="233" mass="25671">MKELFIEFTRYDVLFKLSFAAVAGIVIGLERELKGKPLGLKTCLIISVMACLLTTVSYESAFLYAKEYSRPMDPGRIPSYIISGIGFLGAGVIMRRGNEAISGLTTASLVLASAGIGITIGAGFYIEALAGISFLIFGIKVIPFLFDKMGPKKLKEKEIKVKLFLEKSTNLTEMIKEIKGRKLGVKHLKVKEETDDILISCLVTTYKGIYTTDIYYELKSINGVNQVEVESVE</sequence>
<name>A0ABV6KRK6_9BACI</name>
<evidence type="ECO:0000256" key="4">
    <source>
        <dbReference type="ARBA" id="ARBA00022692"/>
    </source>
</evidence>
<dbReference type="InterPro" id="IPR049177">
    <property type="entry name" value="MgtC_SapB_SrpB_YhiD_N"/>
</dbReference>
<proteinExistence type="inferred from homology"/>
<keyword evidence="6 7" id="KW-0472">Membrane</keyword>
<evidence type="ECO:0000313" key="10">
    <source>
        <dbReference type="Proteomes" id="UP001589738"/>
    </source>
</evidence>
<evidence type="ECO:0000256" key="6">
    <source>
        <dbReference type="ARBA" id="ARBA00023136"/>
    </source>
</evidence>
<dbReference type="EMBL" id="JBHLUU010000068">
    <property type="protein sequence ID" value="MFC0475959.1"/>
    <property type="molecule type" value="Genomic_DNA"/>
</dbReference>
<keyword evidence="10" id="KW-1185">Reference proteome</keyword>